<comment type="caution">
    <text evidence="2">The sequence shown here is derived from an EMBL/GenBank/DDBJ whole genome shotgun (WGS) entry which is preliminary data.</text>
</comment>
<dbReference type="EMBL" id="JACCBG010000001">
    <property type="protein sequence ID" value="NYD43422.1"/>
    <property type="molecule type" value="Genomic_DNA"/>
</dbReference>
<sequence>MTTDSIPPLDGGFPLPLDEPFTRKQALAAGLNDRRLRFLVGRGLLKRPIVGVYVGAHVPDSTDLRARVVRLVAPPGAFVCDETAAWLHGARMAMAPNSHLFVPKVCFFRLADAGRIRSPLAVSGERTVTDEDLTTVGGVLTTTPLRTACDLGRLRRRDQAIAALDALLSLGVFTREELLLAIERFAKQRGVRQLRWLAPLADGRSESYGESVLRLRWYDAGLPTPQLQISVVVNGREVFRLDIGLEELLFAAEYNGEQWHTSAAQVAKDASRLTWLAEQRDWWIEVFDKGNVHGRGQDADVRLRRAFEEVKRRRGNPTIIL</sequence>
<feature type="domain" description="AbiEi antitoxin C-terminal" evidence="1">
    <location>
        <begin position="82"/>
        <end position="161"/>
    </location>
</feature>
<dbReference type="Proteomes" id="UP000535511">
    <property type="component" value="Unassembled WGS sequence"/>
</dbReference>
<gene>
    <name evidence="2" type="ORF">BJZ21_003505</name>
</gene>
<evidence type="ECO:0000313" key="3">
    <source>
        <dbReference type="Proteomes" id="UP000535511"/>
    </source>
</evidence>
<accession>A0A7Y9E9E3</accession>
<dbReference type="RefSeq" id="WP_179664960.1">
    <property type="nucleotide sequence ID" value="NZ_JACCBG010000001.1"/>
</dbReference>
<proteinExistence type="predicted"/>
<dbReference type="InterPro" id="IPR018547">
    <property type="entry name" value="AbiEi_C"/>
</dbReference>
<reference evidence="2 3" key="1">
    <citation type="submission" date="2020-07" db="EMBL/GenBank/DDBJ databases">
        <title>Sequencing the genomes of 1000 actinobacteria strains.</title>
        <authorList>
            <person name="Klenk H.-P."/>
        </authorList>
    </citation>
    <scope>NUCLEOTIDE SEQUENCE [LARGE SCALE GENOMIC DNA]</scope>
    <source>
        <strain evidence="2 3">DSM 21350</strain>
    </source>
</reference>
<protein>
    <recommendedName>
        <fullName evidence="1">AbiEi antitoxin C-terminal domain-containing protein</fullName>
    </recommendedName>
</protein>
<evidence type="ECO:0000313" key="2">
    <source>
        <dbReference type="EMBL" id="NYD43422.1"/>
    </source>
</evidence>
<name>A0A7Y9E9E3_9ACTN</name>
<keyword evidence="3" id="KW-1185">Reference proteome</keyword>
<dbReference type="Pfam" id="PF09407">
    <property type="entry name" value="AbiEi_1"/>
    <property type="match status" value="1"/>
</dbReference>
<evidence type="ECO:0000259" key="1">
    <source>
        <dbReference type="Pfam" id="PF09407"/>
    </source>
</evidence>
<organism evidence="2 3">
    <name type="scientific">Nocardioides panaciterrulae</name>
    <dbReference type="NCBI Taxonomy" id="661492"/>
    <lineage>
        <taxon>Bacteria</taxon>
        <taxon>Bacillati</taxon>
        <taxon>Actinomycetota</taxon>
        <taxon>Actinomycetes</taxon>
        <taxon>Propionibacteriales</taxon>
        <taxon>Nocardioidaceae</taxon>
        <taxon>Nocardioides</taxon>
    </lineage>
</organism>
<dbReference type="AlphaFoldDB" id="A0A7Y9E9E3"/>